<comment type="subcellular location">
    <subcellularLocation>
        <location evidence="1">Membrane</location>
        <topology evidence="1">Multi-pass membrane protein</topology>
    </subcellularLocation>
</comment>
<evidence type="ECO:0000256" key="5">
    <source>
        <dbReference type="SAM" id="Phobius"/>
    </source>
</evidence>
<gene>
    <name evidence="6" type="ORF">KK1_034409</name>
</gene>
<evidence type="ECO:0008006" key="8">
    <source>
        <dbReference type="Google" id="ProtNLM"/>
    </source>
</evidence>
<dbReference type="AlphaFoldDB" id="A0A151RNG7"/>
<protein>
    <recommendedName>
        <fullName evidence="8">Organic cation/carnitine transporter 4</fullName>
    </recommendedName>
</protein>
<keyword evidence="7" id="KW-1185">Reference proteome</keyword>
<dbReference type="SUPFAM" id="SSF103473">
    <property type="entry name" value="MFS general substrate transporter"/>
    <property type="match status" value="2"/>
</dbReference>
<evidence type="ECO:0000256" key="4">
    <source>
        <dbReference type="ARBA" id="ARBA00023136"/>
    </source>
</evidence>
<feature type="transmembrane region" description="Helical" evidence="5">
    <location>
        <begin position="268"/>
        <end position="289"/>
    </location>
</feature>
<dbReference type="Pfam" id="PF00083">
    <property type="entry name" value="Sugar_tr"/>
    <property type="match status" value="1"/>
</dbReference>
<evidence type="ECO:0000313" key="6">
    <source>
        <dbReference type="EMBL" id="KYP44094.1"/>
    </source>
</evidence>
<dbReference type="InterPro" id="IPR036259">
    <property type="entry name" value="MFS_trans_sf"/>
</dbReference>
<keyword evidence="3 5" id="KW-1133">Transmembrane helix</keyword>
<evidence type="ECO:0000313" key="7">
    <source>
        <dbReference type="Proteomes" id="UP000075243"/>
    </source>
</evidence>
<name>A0A151RNG7_CAJCA</name>
<feature type="transmembrane region" description="Helical" evidence="5">
    <location>
        <begin position="100"/>
        <end position="120"/>
    </location>
</feature>
<organism evidence="6 7">
    <name type="scientific">Cajanus cajan</name>
    <name type="common">Pigeon pea</name>
    <name type="synonym">Cajanus indicus</name>
    <dbReference type="NCBI Taxonomy" id="3821"/>
    <lineage>
        <taxon>Eukaryota</taxon>
        <taxon>Viridiplantae</taxon>
        <taxon>Streptophyta</taxon>
        <taxon>Embryophyta</taxon>
        <taxon>Tracheophyta</taxon>
        <taxon>Spermatophyta</taxon>
        <taxon>Magnoliopsida</taxon>
        <taxon>eudicotyledons</taxon>
        <taxon>Gunneridae</taxon>
        <taxon>Pentapetalae</taxon>
        <taxon>rosids</taxon>
        <taxon>fabids</taxon>
        <taxon>Fabales</taxon>
        <taxon>Fabaceae</taxon>
        <taxon>Papilionoideae</taxon>
        <taxon>50 kb inversion clade</taxon>
        <taxon>NPAAA clade</taxon>
        <taxon>indigoferoid/millettioid clade</taxon>
        <taxon>Phaseoleae</taxon>
        <taxon>Cajanus</taxon>
    </lineage>
</organism>
<dbReference type="OMA" id="AFKNFKW"/>
<accession>A0A151RNG7</accession>
<feature type="transmembrane region" description="Helical" evidence="5">
    <location>
        <begin position="235"/>
        <end position="256"/>
    </location>
</feature>
<proteinExistence type="predicted"/>
<keyword evidence="2 5" id="KW-0812">Transmembrane</keyword>
<dbReference type="Gramene" id="C.cajan_33198.t">
    <property type="protein sequence ID" value="C.cajan_33198.t"/>
    <property type="gene ID" value="C.cajan_33198"/>
</dbReference>
<evidence type="ECO:0000256" key="1">
    <source>
        <dbReference type="ARBA" id="ARBA00004141"/>
    </source>
</evidence>
<dbReference type="STRING" id="3821.A0A151RNG7"/>
<feature type="transmembrane region" description="Helical" evidence="5">
    <location>
        <begin position="355"/>
        <end position="375"/>
    </location>
</feature>
<dbReference type="GO" id="GO:0016020">
    <property type="term" value="C:membrane"/>
    <property type="evidence" value="ECO:0007669"/>
    <property type="project" value="UniProtKB-SubCell"/>
</dbReference>
<dbReference type="GO" id="GO:0022857">
    <property type="term" value="F:transmembrane transporter activity"/>
    <property type="evidence" value="ECO:0007669"/>
    <property type="project" value="InterPro"/>
</dbReference>
<dbReference type="Gene3D" id="1.20.1250.20">
    <property type="entry name" value="MFS general substrate transporter like domains"/>
    <property type="match status" value="2"/>
</dbReference>
<dbReference type="EMBL" id="KQ483640">
    <property type="protein sequence ID" value="KYP44094.1"/>
    <property type="molecule type" value="Genomic_DNA"/>
</dbReference>
<sequence length="395" mass="42703">MCMDEMLREYCGEFGRWQLKHFVLTNLACVLEAFHVMVTIFADQEPHWRCLAGSAGSSCNAPFQNFCQLKPGSWEWVGSRGSSTVSQWGLVCGDKFKVGLVRALFFLGSMIGGGVFGHVADSFLGRKRSLGVACALNAIFGCLTAPIEAMKLMSTIASSNGNHLPDGVLLVLDQEQSSKCEGLENKGAHSASIVDVIRNPITRVRLLKAMTLNFLCDLVYNGLSLNVTNLKNNLYLTVLINAVGEMPAFLITAVLLERLGRKPLGRKPLTVATMWFSGLFCLMGSMMGNVGVWKLMKMVCSVLGLFGMAGTSNLLYVYTSELFPTVVRNVALGCTTQTAEIGAMLAPFIVVLGGWLPFAVFALCGMVGGVFAVFLPETLNQPLYDTFDGLEAGLA</sequence>
<evidence type="ECO:0000256" key="2">
    <source>
        <dbReference type="ARBA" id="ARBA00022692"/>
    </source>
</evidence>
<reference evidence="6" key="1">
    <citation type="journal article" date="2012" name="Nat. Biotechnol.">
        <title>Draft genome sequence of pigeonpea (Cajanus cajan), an orphan legume crop of resource-poor farmers.</title>
        <authorList>
            <person name="Varshney R.K."/>
            <person name="Chen W."/>
            <person name="Li Y."/>
            <person name="Bharti A.K."/>
            <person name="Saxena R.K."/>
            <person name="Schlueter J.A."/>
            <person name="Donoghue M.T."/>
            <person name="Azam S."/>
            <person name="Fan G."/>
            <person name="Whaley A.M."/>
            <person name="Farmer A.D."/>
            <person name="Sheridan J."/>
            <person name="Iwata A."/>
            <person name="Tuteja R."/>
            <person name="Penmetsa R.V."/>
            <person name="Wu W."/>
            <person name="Upadhyaya H.D."/>
            <person name="Yang S.P."/>
            <person name="Shah T."/>
            <person name="Saxena K.B."/>
            <person name="Michael T."/>
            <person name="McCombie W.R."/>
            <person name="Yang B."/>
            <person name="Zhang G."/>
            <person name="Yang H."/>
            <person name="Wang J."/>
            <person name="Spillane C."/>
            <person name="Cook D.R."/>
            <person name="May G.D."/>
            <person name="Xu X."/>
            <person name="Jackson S.A."/>
        </authorList>
    </citation>
    <scope>NUCLEOTIDE SEQUENCE [LARGE SCALE GENOMIC DNA]</scope>
</reference>
<evidence type="ECO:0000256" key="3">
    <source>
        <dbReference type="ARBA" id="ARBA00022989"/>
    </source>
</evidence>
<dbReference type="InterPro" id="IPR005828">
    <property type="entry name" value="MFS_sugar_transport-like"/>
</dbReference>
<dbReference type="PANTHER" id="PTHR24064">
    <property type="entry name" value="SOLUTE CARRIER FAMILY 22 MEMBER"/>
    <property type="match status" value="1"/>
</dbReference>
<dbReference type="Proteomes" id="UP000075243">
    <property type="component" value="Unassembled WGS sequence"/>
</dbReference>
<keyword evidence="4 5" id="KW-0472">Membrane</keyword>
<feature type="transmembrane region" description="Helical" evidence="5">
    <location>
        <begin position="295"/>
        <end position="318"/>
    </location>
</feature>